<dbReference type="InterPro" id="IPR044926">
    <property type="entry name" value="RGS_subdomain_2"/>
</dbReference>
<comment type="caution">
    <text evidence="3">The sequence shown here is derived from an EMBL/GenBank/DDBJ whole genome shotgun (WGS) entry which is preliminary data.</text>
</comment>
<evidence type="ECO:0000256" key="1">
    <source>
        <dbReference type="SAM" id="MobiDB-lite"/>
    </source>
</evidence>
<proteinExistence type="predicted"/>
<gene>
    <name evidence="3" type="ORF">INT43_004345</name>
</gene>
<dbReference type="InterPro" id="IPR036305">
    <property type="entry name" value="RGS_sf"/>
</dbReference>
<dbReference type="CDD" id="cd07440">
    <property type="entry name" value="RGS"/>
    <property type="match status" value="1"/>
</dbReference>
<dbReference type="PANTHER" id="PTHR10845">
    <property type="entry name" value="REGULATOR OF G PROTEIN SIGNALING"/>
    <property type="match status" value="1"/>
</dbReference>
<feature type="region of interest" description="Disordered" evidence="1">
    <location>
        <begin position="1"/>
        <end position="44"/>
    </location>
</feature>
<dbReference type="PANTHER" id="PTHR10845:SF192">
    <property type="entry name" value="DOUBLE HIT, ISOFORM B"/>
    <property type="match status" value="1"/>
</dbReference>
<feature type="compositionally biased region" description="Polar residues" evidence="1">
    <location>
        <begin position="33"/>
        <end position="44"/>
    </location>
</feature>
<name>A0A8H7UAF3_MORIS</name>
<feature type="region of interest" description="Disordered" evidence="1">
    <location>
        <begin position="346"/>
        <end position="374"/>
    </location>
</feature>
<protein>
    <recommendedName>
        <fullName evidence="2">RGS domain-containing protein</fullName>
    </recommendedName>
</protein>
<sequence length="374" mass="42812">MQAETKTVRHHPSHLSLESRTTPVDDTILSPRTPKSIQKPTLSRRTSNITDALTEMHLQRTPSTSNTPTTEPAQYFPEQQQQAPPAVTKYRTTSIGSAASFSSRAALNANFDVHTMYKIKTSKSNKKLDNFFGEAAPMDICIQEIRKEGLKAMLQSKVPLCFLLYHLLDEYSSENLFFFVEVEQYESFTYVSKAQQLATASHIFETYLSRNSHFEVNVEDKVIRSVTTAIEDRQLDNCFRTAKRSVFTLLDGSFHRFKDGPIWDNMVATCGELTTHYSTDARNTAVTLLLQYLERQHNLLYTNPHVSVPKTTRRRHELLMSMIHEFSRQLLDVQFAYYHRNLSPEPDSMRMRAGSPMSDADNSGSDGDRIKRPR</sequence>
<organism evidence="3 4">
    <name type="scientific">Mortierella isabellina</name>
    <name type="common">Filamentous fungus</name>
    <name type="synonym">Umbelopsis isabellina</name>
    <dbReference type="NCBI Taxonomy" id="91625"/>
    <lineage>
        <taxon>Eukaryota</taxon>
        <taxon>Fungi</taxon>
        <taxon>Fungi incertae sedis</taxon>
        <taxon>Mucoromycota</taxon>
        <taxon>Mucoromycotina</taxon>
        <taxon>Umbelopsidomycetes</taxon>
        <taxon>Umbelopsidales</taxon>
        <taxon>Umbelopsidaceae</taxon>
        <taxon>Umbelopsis</taxon>
    </lineage>
</organism>
<dbReference type="PROSITE" id="PS50132">
    <property type="entry name" value="RGS"/>
    <property type="match status" value="1"/>
</dbReference>
<dbReference type="InterPro" id="IPR016137">
    <property type="entry name" value="RGS"/>
</dbReference>
<dbReference type="Proteomes" id="UP000654370">
    <property type="component" value="Unassembled WGS sequence"/>
</dbReference>
<evidence type="ECO:0000313" key="4">
    <source>
        <dbReference type="Proteomes" id="UP000654370"/>
    </source>
</evidence>
<reference evidence="3" key="1">
    <citation type="submission" date="2020-12" db="EMBL/GenBank/DDBJ databases">
        <title>Metabolic potential, ecology and presence of endohyphal bacteria is reflected in genomic diversity of Mucoromycotina.</title>
        <authorList>
            <person name="Muszewska A."/>
            <person name="Okrasinska A."/>
            <person name="Steczkiewicz K."/>
            <person name="Drgas O."/>
            <person name="Orlowska M."/>
            <person name="Perlinska-Lenart U."/>
            <person name="Aleksandrzak-Piekarczyk T."/>
            <person name="Szatraj K."/>
            <person name="Zielenkiewicz U."/>
            <person name="Pilsyk S."/>
            <person name="Malc E."/>
            <person name="Mieczkowski P."/>
            <person name="Kruszewska J.S."/>
            <person name="Biernat P."/>
            <person name="Pawlowska J."/>
        </authorList>
    </citation>
    <scope>NUCLEOTIDE SEQUENCE</scope>
    <source>
        <strain evidence="3">WA0000067209</strain>
    </source>
</reference>
<dbReference type="EMBL" id="JAEPQZ010000013">
    <property type="protein sequence ID" value="KAG2174322.1"/>
    <property type="molecule type" value="Genomic_DNA"/>
</dbReference>
<evidence type="ECO:0000313" key="3">
    <source>
        <dbReference type="EMBL" id="KAG2174322.1"/>
    </source>
</evidence>
<feature type="domain" description="RGS" evidence="2">
    <location>
        <begin position="149"/>
        <end position="253"/>
    </location>
</feature>
<dbReference type="OrthoDB" id="196547at2759"/>
<feature type="non-terminal residue" evidence="3">
    <location>
        <position position="1"/>
    </location>
</feature>
<dbReference type="Gene3D" id="1.10.167.10">
    <property type="entry name" value="Regulator of G-protein Signalling 4, domain 2"/>
    <property type="match status" value="1"/>
</dbReference>
<keyword evidence="4" id="KW-1185">Reference proteome</keyword>
<dbReference type="SUPFAM" id="SSF48097">
    <property type="entry name" value="Regulator of G-protein signaling, RGS"/>
    <property type="match status" value="1"/>
</dbReference>
<dbReference type="Pfam" id="PF00615">
    <property type="entry name" value="RGS"/>
    <property type="match status" value="1"/>
</dbReference>
<dbReference type="SMART" id="SM00315">
    <property type="entry name" value="RGS"/>
    <property type="match status" value="1"/>
</dbReference>
<dbReference type="AlphaFoldDB" id="A0A8H7UAF3"/>
<accession>A0A8H7UAF3</accession>
<evidence type="ECO:0000259" key="2">
    <source>
        <dbReference type="PROSITE" id="PS50132"/>
    </source>
</evidence>